<keyword evidence="2" id="KW-0805">Transcription regulation</keyword>
<reference evidence="6" key="2">
    <citation type="submission" date="2020-06" db="EMBL/GenBank/DDBJ databases">
        <title>Helianthus annuus Genome sequencing and assembly Release 2.</title>
        <authorList>
            <person name="Gouzy J."/>
            <person name="Langlade N."/>
            <person name="Munos S."/>
        </authorList>
    </citation>
    <scope>NUCLEOTIDE SEQUENCE</scope>
    <source>
        <tissue evidence="6">Leaves</tissue>
    </source>
</reference>
<evidence type="ECO:0000256" key="5">
    <source>
        <dbReference type="ARBA" id="ARBA00023242"/>
    </source>
</evidence>
<dbReference type="PANTHER" id="PTHR31391">
    <property type="entry name" value="B3 DOMAIN-CONTAINING PROTEIN OS11G0197600-RELATED"/>
    <property type="match status" value="1"/>
</dbReference>
<name>A0A9K3HJB6_HELAN</name>
<evidence type="ECO:0000256" key="4">
    <source>
        <dbReference type="ARBA" id="ARBA00023163"/>
    </source>
</evidence>
<sequence>MVVISNEDYEELRKRRMEENKRRMEELHLHQLTQALKHAKPPPMKLTQPPKIGAEMVEIRRSNRVANKPARVYNPDRIFKQIVAQGSSSKSSRSLAMTKAVEVRLSLGTEHPSFIKIMKGQVVIAGPMAFPITFWKLFVLPKVDSEMVIEDENREIYHVKYCYKQPGLSAGWKKFAAGHNLLDGDVLVYIVRANDLKKADDLITRLNLEARNKQMTSGLFQLT</sequence>
<evidence type="ECO:0000256" key="2">
    <source>
        <dbReference type="ARBA" id="ARBA00023015"/>
    </source>
</evidence>
<dbReference type="AlphaFoldDB" id="A0A9K3HJB6"/>
<dbReference type="Gramene" id="mRNA:HanXRQr2_Chr12g0558181">
    <property type="protein sequence ID" value="mRNA:HanXRQr2_Chr12g0558181"/>
    <property type="gene ID" value="HanXRQr2_Chr12g0558181"/>
</dbReference>
<dbReference type="EMBL" id="MNCJ02000327">
    <property type="protein sequence ID" value="KAF5779337.1"/>
    <property type="molecule type" value="Genomic_DNA"/>
</dbReference>
<accession>A0A9K3HJB6</accession>
<dbReference type="GO" id="GO:0003677">
    <property type="term" value="F:DNA binding"/>
    <property type="evidence" value="ECO:0007669"/>
    <property type="project" value="UniProtKB-KW"/>
</dbReference>
<dbReference type="Gene3D" id="2.40.330.10">
    <property type="entry name" value="DNA-binding pseudobarrel domain"/>
    <property type="match status" value="1"/>
</dbReference>
<dbReference type="GO" id="GO:0005634">
    <property type="term" value="C:nucleus"/>
    <property type="evidence" value="ECO:0007669"/>
    <property type="project" value="UniProtKB-SubCell"/>
</dbReference>
<dbReference type="InterPro" id="IPR015300">
    <property type="entry name" value="DNA-bd_pseudobarrel_sf"/>
</dbReference>
<evidence type="ECO:0000313" key="6">
    <source>
        <dbReference type="EMBL" id="KAF5779337.1"/>
    </source>
</evidence>
<keyword evidence="7" id="KW-1185">Reference proteome</keyword>
<evidence type="ECO:0000256" key="1">
    <source>
        <dbReference type="ARBA" id="ARBA00004123"/>
    </source>
</evidence>
<organism evidence="6 7">
    <name type="scientific">Helianthus annuus</name>
    <name type="common">Common sunflower</name>
    <dbReference type="NCBI Taxonomy" id="4232"/>
    <lineage>
        <taxon>Eukaryota</taxon>
        <taxon>Viridiplantae</taxon>
        <taxon>Streptophyta</taxon>
        <taxon>Embryophyta</taxon>
        <taxon>Tracheophyta</taxon>
        <taxon>Spermatophyta</taxon>
        <taxon>Magnoliopsida</taxon>
        <taxon>eudicotyledons</taxon>
        <taxon>Gunneridae</taxon>
        <taxon>Pentapetalae</taxon>
        <taxon>asterids</taxon>
        <taxon>campanulids</taxon>
        <taxon>Asterales</taxon>
        <taxon>Asteraceae</taxon>
        <taxon>Asteroideae</taxon>
        <taxon>Heliantheae alliance</taxon>
        <taxon>Heliantheae</taxon>
        <taxon>Helianthus</taxon>
    </lineage>
</organism>
<dbReference type="InterPro" id="IPR044837">
    <property type="entry name" value="REM16-like"/>
</dbReference>
<protein>
    <submittedName>
        <fullName evidence="6">Transcription factor B3-Domain family</fullName>
    </submittedName>
</protein>
<reference evidence="6" key="1">
    <citation type="journal article" date="2017" name="Nature">
        <title>The sunflower genome provides insights into oil metabolism, flowering and Asterid evolution.</title>
        <authorList>
            <person name="Badouin H."/>
            <person name="Gouzy J."/>
            <person name="Grassa C.J."/>
            <person name="Murat F."/>
            <person name="Staton S.E."/>
            <person name="Cottret L."/>
            <person name="Lelandais-Briere C."/>
            <person name="Owens G.L."/>
            <person name="Carrere S."/>
            <person name="Mayjonade B."/>
            <person name="Legrand L."/>
            <person name="Gill N."/>
            <person name="Kane N.C."/>
            <person name="Bowers J.E."/>
            <person name="Hubner S."/>
            <person name="Bellec A."/>
            <person name="Berard A."/>
            <person name="Berges H."/>
            <person name="Blanchet N."/>
            <person name="Boniface M.C."/>
            <person name="Brunel D."/>
            <person name="Catrice O."/>
            <person name="Chaidir N."/>
            <person name="Claudel C."/>
            <person name="Donnadieu C."/>
            <person name="Faraut T."/>
            <person name="Fievet G."/>
            <person name="Helmstetter N."/>
            <person name="King M."/>
            <person name="Knapp S.J."/>
            <person name="Lai Z."/>
            <person name="Le Paslier M.C."/>
            <person name="Lippi Y."/>
            <person name="Lorenzon L."/>
            <person name="Mandel J.R."/>
            <person name="Marage G."/>
            <person name="Marchand G."/>
            <person name="Marquand E."/>
            <person name="Bret-Mestries E."/>
            <person name="Morien E."/>
            <person name="Nambeesan S."/>
            <person name="Nguyen T."/>
            <person name="Pegot-Espagnet P."/>
            <person name="Pouilly N."/>
            <person name="Raftis F."/>
            <person name="Sallet E."/>
            <person name="Schiex T."/>
            <person name="Thomas J."/>
            <person name="Vandecasteele C."/>
            <person name="Vares D."/>
            <person name="Vear F."/>
            <person name="Vautrin S."/>
            <person name="Crespi M."/>
            <person name="Mangin B."/>
            <person name="Burke J.M."/>
            <person name="Salse J."/>
            <person name="Munos S."/>
            <person name="Vincourt P."/>
            <person name="Rieseberg L.H."/>
            <person name="Langlade N.B."/>
        </authorList>
    </citation>
    <scope>NUCLEOTIDE SEQUENCE</scope>
    <source>
        <tissue evidence="6">Leaves</tissue>
    </source>
</reference>
<dbReference type="Proteomes" id="UP000215914">
    <property type="component" value="Unassembled WGS sequence"/>
</dbReference>
<comment type="caution">
    <text evidence="6">The sequence shown here is derived from an EMBL/GenBank/DDBJ whole genome shotgun (WGS) entry which is preliminary data.</text>
</comment>
<evidence type="ECO:0000313" key="7">
    <source>
        <dbReference type="Proteomes" id="UP000215914"/>
    </source>
</evidence>
<dbReference type="InterPro" id="IPR003340">
    <property type="entry name" value="B3_DNA-bd"/>
</dbReference>
<evidence type="ECO:0000256" key="3">
    <source>
        <dbReference type="ARBA" id="ARBA00023125"/>
    </source>
</evidence>
<keyword evidence="4" id="KW-0804">Transcription</keyword>
<dbReference type="CDD" id="cd10017">
    <property type="entry name" value="B3_DNA"/>
    <property type="match status" value="1"/>
</dbReference>
<keyword evidence="3" id="KW-0238">DNA-binding</keyword>
<dbReference type="PANTHER" id="PTHR31391:SF107">
    <property type="entry name" value="DNA-BINDING PSEUDOBARREL DOMAIN-CONTAINING PROTEIN-RELATED"/>
    <property type="match status" value="1"/>
</dbReference>
<dbReference type="SUPFAM" id="SSF101936">
    <property type="entry name" value="DNA-binding pseudobarrel domain"/>
    <property type="match status" value="1"/>
</dbReference>
<gene>
    <name evidence="6" type="ORF">HanXRQr2_Chr12g0558181</name>
</gene>
<comment type="subcellular location">
    <subcellularLocation>
        <location evidence="1">Nucleus</location>
    </subcellularLocation>
</comment>
<keyword evidence="5" id="KW-0539">Nucleus</keyword>
<proteinExistence type="predicted"/>